<dbReference type="GO" id="GO:0004521">
    <property type="term" value="F:RNA endonuclease activity"/>
    <property type="evidence" value="ECO:0007669"/>
    <property type="project" value="TreeGrafter"/>
</dbReference>
<dbReference type="OMA" id="YVMPNQV"/>
<dbReference type="OrthoDB" id="5418055at2759"/>
<dbReference type="eggNOG" id="KOG3721">
    <property type="taxonomic scope" value="Eukaryota"/>
</dbReference>
<dbReference type="GO" id="GO:0046872">
    <property type="term" value="F:metal ion binding"/>
    <property type="evidence" value="ECO:0007669"/>
    <property type="project" value="UniProtKB-KW"/>
</dbReference>
<dbReference type="SMART" id="SM00892">
    <property type="entry name" value="Endonuclease_NS"/>
    <property type="match status" value="1"/>
</dbReference>
<evidence type="ECO:0000259" key="4">
    <source>
        <dbReference type="SMART" id="SM00477"/>
    </source>
</evidence>
<dbReference type="Proteomes" id="UP000030762">
    <property type="component" value="Unassembled WGS sequence"/>
</dbReference>
<dbReference type="VEuPathDB" id="FungiDB:SDRG_08715"/>
<evidence type="ECO:0000313" key="6">
    <source>
        <dbReference type="EMBL" id="EQC33609.1"/>
    </source>
</evidence>
<evidence type="ECO:0000313" key="7">
    <source>
        <dbReference type="Proteomes" id="UP000030762"/>
    </source>
</evidence>
<evidence type="ECO:0008006" key="8">
    <source>
        <dbReference type="Google" id="ProtNLM"/>
    </source>
</evidence>
<dbReference type="AlphaFoldDB" id="T0Q6X6"/>
<dbReference type="GO" id="GO:0003676">
    <property type="term" value="F:nucleic acid binding"/>
    <property type="evidence" value="ECO:0007669"/>
    <property type="project" value="InterPro"/>
</dbReference>
<evidence type="ECO:0000256" key="3">
    <source>
        <dbReference type="PIRSR" id="PIRSR640255-2"/>
    </source>
</evidence>
<sequence length="317" mass="34815">MARRRATTLPLQRLLSVGLGGIALGAAGTLAAVEFLLLDDDARPDQTADSIDSVAPVHEAVRFGAPSLQNVKVREGYVLSYDRRLRNPSWVAEYITKASLEKSPDVNRVKASFKGDPSTPPPFRVTPSEYQNSGYDRGHLAPARDMSASQVAVNESFLMTNISPQVGKFNRGYWSRVEGFVRHLANQYDGVYVISGPLFLPTKDKKGDGYRVSYPILGTPLNGVAVPTHFFKVVLVATKSSTSDKAKYLTAGFVLPNEAIADKTPLRSFLMPLDMIERYAGLLFFEKMDKAALLPLCDNTTCELKAHEFQRVKAISA</sequence>
<dbReference type="InterPro" id="IPR001604">
    <property type="entry name" value="Endo_G_ENPP1-like_dom"/>
</dbReference>
<dbReference type="Pfam" id="PF01223">
    <property type="entry name" value="Endonuclease_NS"/>
    <property type="match status" value="1"/>
</dbReference>
<evidence type="ECO:0000256" key="2">
    <source>
        <dbReference type="PIRSR" id="PIRSR640255-1"/>
    </source>
</evidence>
<comment type="similarity">
    <text evidence="1">Belongs to the DNA/RNA non-specific endonuclease family.</text>
</comment>
<dbReference type="PANTHER" id="PTHR13966">
    <property type="entry name" value="ENDONUCLEASE RELATED"/>
    <property type="match status" value="1"/>
</dbReference>
<dbReference type="InterPro" id="IPR044925">
    <property type="entry name" value="His-Me_finger_sf"/>
</dbReference>
<organism evidence="6 7">
    <name type="scientific">Saprolegnia diclina (strain VS20)</name>
    <dbReference type="NCBI Taxonomy" id="1156394"/>
    <lineage>
        <taxon>Eukaryota</taxon>
        <taxon>Sar</taxon>
        <taxon>Stramenopiles</taxon>
        <taxon>Oomycota</taxon>
        <taxon>Saprolegniomycetes</taxon>
        <taxon>Saprolegniales</taxon>
        <taxon>Saprolegniaceae</taxon>
        <taxon>Saprolegnia</taxon>
    </lineage>
</organism>
<dbReference type="SMART" id="SM00477">
    <property type="entry name" value="NUC"/>
    <property type="match status" value="1"/>
</dbReference>
<protein>
    <recommendedName>
        <fullName evidence="8">Endonuclease</fullName>
    </recommendedName>
</protein>
<dbReference type="SUPFAM" id="SSF54060">
    <property type="entry name" value="His-Me finger endonucleases"/>
    <property type="match status" value="1"/>
</dbReference>
<dbReference type="GO" id="GO:0000014">
    <property type="term" value="F:single-stranded DNA endodeoxyribonuclease activity"/>
    <property type="evidence" value="ECO:0007669"/>
    <property type="project" value="TreeGrafter"/>
</dbReference>
<evidence type="ECO:0000256" key="1">
    <source>
        <dbReference type="ARBA" id="ARBA00010052"/>
    </source>
</evidence>
<feature type="active site" description="Proton acceptor" evidence="2">
    <location>
        <position position="139"/>
    </location>
</feature>
<feature type="domain" description="ENPP1-3/EXOG-like endonuclease/phosphodiesterase" evidence="4">
    <location>
        <begin position="74"/>
        <end position="291"/>
    </location>
</feature>
<dbReference type="GO" id="GO:0005743">
    <property type="term" value="C:mitochondrial inner membrane"/>
    <property type="evidence" value="ECO:0007669"/>
    <property type="project" value="TreeGrafter"/>
</dbReference>
<feature type="binding site" evidence="3">
    <location>
        <position position="170"/>
    </location>
    <ligand>
        <name>Mg(2+)</name>
        <dbReference type="ChEBI" id="CHEBI:18420"/>
        <note>catalytic</note>
    </ligand>
</feature>
<dbReference type="EMBL" id="JH767158">
    <property type="protein sequence ID" value="EQC33609.1"/>
    <property type="molecule type" value="Genomic_DNA"/>
</dbReference>
<evidence type="ECO:0000259" key="5">
    <source>
        <dbReference type="SMART" id="SM00892"/>
    </source>
</evidence>
<dbReference type="GeneID" id="19949442"/>
<dbReference type="InterPro" id="IPR020821">
    <property type="entry name" value="ENPP1-3/EXOG-like_nuc-like"/>
</dbReference>
<dbReference type="STRING" id="1156394.T0Q6X6"/>
<dbReference type="InterPro" id="IPR044929">
    <property type="entry name" value="DNA/RNA_non-sp_Endonuclease_sf"/>
</dbReference>
<dbReference type="InParanoid" id="T0Q6X6"/>
<feature type="domain" description="DNA/RNA non-specific endonuclease/pyrophosphatase/phosphodiesterase" evidence="5">
    <location>
        <begin position="73"/>
        <end position="291"/>
    </location>
</feature>
<dbReference type="CDD" id="cd00091">
    <property type="entry name" value="NUC"/>
    <property type="match status" value="1"/>
</dbReference>
<dbReference type="Gene3D" id="3.40.570.10">
    <property type="entry name" value="Extracellular Endonuclease, subunit A"/>
    <property type="match status" value="1"/>
</dbReference>
<keyword evidence="7" id="KW-1185">Reference proteome</keyword>
<gene>
    <name evidence="6" type="ORF">SDRG_08715</name>
</gene>
<proteinExistence type="inferred from homology"/>
<reference evidence="6 7" key="1">
    <citation type="submission" date="2012-04" db="EMBL/GenBank/DDBJ databases">
        <title>The Genome Sequence of Saprolegnia declina VS20.</title>
        <authorList>
            <consortium name="The Broad Institute Genome Sequencing Platform"/>
            <person name="Russ C."/>
            <person name="Nusbaum C."/>
            <person name="Tyler B."/>
            <person name="van West P."/>
            <person name="Dieguez-Uribeondo J."/>
            <person name="de Bruijn I."/>
            <person name="Tripathy S."/>
            <person name="Jiang R."/>
            <person name="Young S.K."/>
            <person name="Zeng Q."/>
            <person name="Gargeya S."/>
            <person name="Fitzgerald M."/>
            <person name="Haas B."/>
            <person name="Abouelleil A."/>
            <person name="Alvarado L."/>
            <person name="Arachchi H.M."/>
            <person name="Berlin A."/>
            <person name="Chapman S.B."/>
            <person name="Goldberg J."/>
            <person name="Griggs A."/>
            <person name="Gujja S."/>
            <person name="Hansen M."/>
            <person name="Howarth C."/>
            <person name="Imamovic A."/>
            <person name="Larimer J."/>
            <person name="McCowen C."/>
            <person name="Montmayeur A."/>
            <person name="Murphy C."/>
            <person name="Neiman D."/>
            <person name="Pearson M."/>
            <person name="Priest M."/>
            <person name="Roberts A."/>
            <person name="Saif S."/>
            <person name="Shea T."/>
            <person name="Sisk P."/>
            <person name="Sykes S."/>
            <person name="Wortman J."/>
            <person name="Nusbaum C."/>
            <person name="Birren B."/>
        </authorList>
    </citation>
    <scope>NUCLEOTIDE SEQUENCE [LARGE SCALE GENOMIC DNA]</scope>
    <source>
        <strain evidence="6 7">VS20</strain>
    </source>
</reference>
<name>T0Q6X6_SAPDV</name>
<dbReference type="RefSeq" id="XP_008612832.1">
    <property type="nucleotide sequence ID" value="XM_008614610.1"/>
</dbReference>
<dbReference type="GO" id="GO:0005634">
    <property type="term" value="C:nucleus"/>
    <property type="evidence" value="ECO:0007669"/>
    <property type="project" value="TreeGrafter"/>
</dbReference>
<dbReference type="InterPro" id="IPR040255">
    <property type="entry name" value="Non-specific_endonuclease"/>
</dbReference>
<accession>T0Q6X6</accession>
<dbReference type="PANTHER" id="PTHR13966:SF5">
    <property type="entry name" value="ENDONUCLEASE G, MITOCHONDRIAL"/>
    <property type="match status" value="1"/>
</dbReference>
<keyword evidence="3" id="KW-0479">Metal-binding</keyword>